<dbReference type="PROSITE" id="PS52016">
    <property type="entry name" value="TONB_DEPENDENT_REC_3"/>
    <property type="match status" value="1"/>
</dbReference>
<evidence type="ECO:0000313" key="17">
    <source>
        <dbReference type="Proteomes" id="UP001595665"/>
    </source>
</evidence>
<keyword evidence="4 10" id="KW-1134">Transmembrane beta strand</keyword>
<evidence type="ECO:0000256" key="3">
    <source>
        <dbReference type="ARBA" id="ARBA00022448"/>
    </source>
</evidence>
<evidence type="ECO:0000256" key="9">
    <source>
        <dbReference type="ARBA" id="ARBA00023237"/>
    </source>
</evidence>
<comment type="subcellular location">
    <subcellularLocation>
        <location evidence="1 10">Cell outer membrane</location>
        <topology evidence="1 10">Multi-pass membrane protein</topology>
    </subcellularLocation>
</comment>
<dbReference type="InterPro" id="IPR012910">
    <property type="entry name" value="Plug_dom"/>
</dbReference>
<evidence type="ECO:0000259" key="15">
    <source>
        <dbReference type="Pfam" id="PF07715"/>
    </source>
</evidence>
<evidence type="ECO:0000259" key="14">
    <source>
        <dbReference type="Pfam" id="PF00593"/>
    </source>
</evidence>
<organism evidence="16 17">
    <name type="scientific">Massilia haematophila</name>
    <dbReference type="NCBI Taxonomy" id="457923"/>
    <lineage>
        <taxon>Bacteria</taxon>
        <taxon>Pseudomonadati</taxon>
        <taxon>Pseudomonadota</taxon>
        <taxon>Betaproteobacteria</taxon>
        <taxon>Burkholderiales</taxon>
        <taxon>Oxalobacteraceae</taxon>
        <taxon>Telluria group</taxon>
        <taxon>Massilia</taxon>
    </lineage>
</organism>
<evidence type="ECO:0000256" key="2">
    <source>
        <dbReference type="ARBA" id="ARBA00009810"/>
    </source>
</evidence>
<keyword evidence="13" id="KW-0732">Signal</keyword>
<dbReference type="PANTHER" id="PTHR47234:SF2">
    <property type="entry name" value="TONB-DEPENDENT RECEPTOR"/>
    <property type="match status" value="1"/>
</dbReference>
<dbReference type="Pfam" id="PF07715">
    <property type="entry name" value="Plug"/>
    <property type="match status" value="1"/>
</dbReference>
<evidence type="ECO:0000256" key="10">
    <source>
        <dbReference type="PROSITE-ProRule" id="PRU01360"/>
    </source>
</evidence>
<keyword evidence="9 10" id="KW-0998">Cell outer membrane</keyword>
<feature type="chain" id="PRO_5045926861" evidence="13">
    <location>
        <begin position="46"/>
        <end position="916"/>
    </location>
</feature>
<dbReference type="PANTHER" id="PTHR47234">
    <property type="match status" value="1"/>
</dbReference>
<comment type="similarity">
    <text evidence="2 10 11">Belongs to the TonB-dependent receptor family.</text>
</comment>
<comment type="caution">
    <text evidence="16">The sequence shown here is derived from an EMBL/GenBank/DDBJ whole genome shotgun (WGS) entry which is preliminary data.</text>
</comment>
<sequence>MHETILSRSLRQLFGAAGLSAVFSAVFSAASSAVFSLLASLPANAQEAQRPLESSAQETQPAGQSPAPPIQRVEVTGSSIRRIATESALPITTIRAADFAKQGLTTVQEVLNTIPMNQTSTVGSSAVGSGTGGRAVADLRGLGGDKTLVLLNGRRLANHPYFADTVDLNIIPVAALERVEVLRDGASAVYGSDAIGGVINFITKRSVQGTELTVEDYEPWRKGSGSEQRINLLGGWGDLARDGISMFGVLDYHQQSALRAIDREFSRTGVRPERGMNEVSRTTFPANFFSDLGIAGNPYYATGCRPPDTAPAVDDPVCEFDYTQYVDNIPKTRQYSAMGKINRQFTPDHLGSLEVVWGRSTNESRVAPPPMSNIGIIMTAASPYYPGNGTVPAFPGLSGENLDISWRPAESGPRENYDSSSTVRLLASLEGTIAGWDYNAAISHAQGRARSVFRGGYLIDQRIIDGIGAGILNPFGPQSPAGADFLNNSLLLGEYVHARINSTAVDARASRELTTLPGGPLGFAIGAEFRRDRAKYFVDRALAGQASSSGYADAQDAKGQRSISALFAELNVPVIKNLELNIASRYDHYTDVGDSFTPKVSLRYEPTRELLLRASYNRGFRAPTLYDLYGPQSTTNTSDTHDDPLLCPGGTPVPGANPNVVCGQQQNIRQGGNPDLSPERSRTWSVGVVFEPLPRLTVSADYWDIRLKDQINALAEQTIFGNFPKYQNLFVYDPSGTRLNYVLDITSNLGQVKTRGVDLALLYRLPRSPIGNFSISLDGTYVNKYDYQNERGGPYTENAGRYADATPVFRWRHNLLMTLVRGDYTFNLSNRYSSHYEDQNTSVAPEFFNNVSHYSTWSISATYTGDKHFELTAGIKNLFDEEPPFTNQVTNFQLGYDPRYTDPLGITPYMRLTYRF</sequence>
<evidence type="ECO:0000256" key="8">
    <source>
        <dbReference type="ARBA" id="ARBA00023170"/>
    </source>
</evidence>
<keyword evidence="5 10" id="KW-0812">Transmembrane</keyword>
<dbReference type="InterPro" id="IPR036942">
    <property type="entry name" value="Beta-barrel_TonB_sf"/>
</dbReference>
<name>A0ABV7PPX7_9BURK</name>
<dbReference type="Gene3D" id="2.170.130.10">
    <property type="entry name" value="TonB-dependent receptor, plug domain"/>
    <property type="match status" value="1"/>
</dbReference>
<dbReference type="Gene3D" id="2.40.170.20">
    <property type="entry name" value="TonB-dependent receptor, beta-barrel domain"/>
    <property type="match status" value="1"/>
</dbReference>
<accession>A0ABV7PPX7</accession>
<evidence type="ECO:0000256" key="7">
    <source>
        <dbReference type="ARBA" id="ARBA00023136"/>
    </source>
</evidence>
<dbReference type="SUPFAM" id="SSF56935">
    <property type="entry name" value="Porins"/>
    <property type="match status" value="1"/>
</dbReference>
<evidence type="ECO:0000256" key="11">
    <source>
        <dbReference type="RuleBase" id="RU003357"/>
    </source>
</evidence>
<feature type="signal peptide" evidence="13">
    <location>
        <begin position="1"/>
        <end position="45"/>
    </location>
</feature>
<keyword evidence="8 16" id="KW-0675">Receptor</keyword>
<keyword evidence="17" id="KW-1185">Reference proteome</keyword>
<feature type="region of interest" description="Disordered" evidence="12">
    <location>
        <begin position="49"/>
        <end position="72"/>
    </location>
</feature>
<keyword evidence="7 10" id="KW-0472">Membrane</keyword>
<dbReference type="InterPro" id="IPR000531">
    <property type="entry name" value="Beta-barrel_TonB"/>
</dbReference>
<dbReference type="RefSeq" id="WP_379737661.1">
    <property type="nucleotide sequence ID" value="NZ_JBHRVV010000001.1"/>
</dbReference>
<evidence type="ECO:0000256" key="12">
    <source>
        <dbReference type="SAM" id="MobiDB-lite"/>
    </source>
</evidence>
<evidence type="ECO:0000313" key="16">
    <source>
        <dbReference type="EMBL" id="MFC3461306.1"/>
    </source>
</evidence>
<evidence type="ECO:0000256" key="4">
    <source>
        <dbReference type="ARBA" id="ARBA00022452"/>
    </source>
</evidence>
<gene>
    <name evidence="16" type="ORF">ACFOPH_24150</name>
</gene>
<proteinExistence type="inferred from homology"/>
<evidence type="ECO:0000256" key="6">
    <source>
        <dbReference type="ARBA" id="ARBA00023077"/>
    </source>
</evidence>
<dbReference type="Pfam" id="PF00593">
    <property type="entry name" value="TonB_dep_Rec_b-barrel"/>
    <property type="match status" value="1"/>
</dbReference>
<feature type="domain" description="TonB-dependent receptor plug" evidence="15">
    <location>
        <begin position="86"/>
        <end position="198"/>
    </location>
</feature>
<dbReference type="CDD" id="cd01347">
    <property type="entry name" value="ligand_gated_channel"/>
    <property type="match status" value="1"/>
</dbReference>
<dbReference type="InterPro" id="IPR037066">
    <property type="entry name" value="Plug_dom_sf"/>
</dbReference>
<dbReference type="Proteomes" id="UP001595665">
    <property type="component" value="Unassembled WGS sequence"/>
</dbReference>
<evidence type="ECO:0000256" key="13">
    <source>
        <dbReference type="SAM" id="SignalP"/>
    </source>
</evidence>
<evidence type="ECO:0000256" key="1">
    <source>
        <dbReference type="ARBA" id="ARBA00004571"/>
    </source>
</evidence>
<feature type="domain" description="TonB-dependent receptor-like beta-barrel" evidence="14">
    <location>
        <begin position="401"/>
        <end position="878"/>
    </location>
</feature>
<keyword evidence="6 11" id="KW-0798">TonB box</keyword>
<protein>
    <submittedName>
        <fullName evidence="16">TonB-dependent receptor</fullName>
    </submittedName>
</protein>
<evidence type="ECO:0000256" key="5">
    <source>
        <dbReference type="ARBA" id="ARBA00022692"/>
    </source>
</evidence>
<dbReference type="EMBL" id="JBHRVV010000001">
    <property type="protein sequence ID" value="MFC3461306.1"/>
    <property type="molecule type" value="Genomic_DNA"/>
</dbReference>
<keyword evidence="3 10" id="KW-0813">Transport</keyword>
<dbReference type="InterPro" id="IPR039426">
    <property type="entry name" value="TonB-dep_rcpt-like"/>
</dbReference>
<reference evidence="17" key="1">
    <citation type="journal article" date="2019" name="Int. J. Syst. Evol. Microbiol.">
        <title>The Global Catalogue of Microorganisms (GCM) 10K type strain sequencing project: providing services to taxonomists for standard genome sequencing and annotation.</title>
        <authorList>
            <consortium name="The Broad Institute Genomics Platform"/>
            <consortium name="The Broad Institute Genome Sequencing Center for Infectious Disease"/>
            <person name="Wu L."/>
            <person name="Ma J."/>
        </authorList>
    </citation>
    <scope>NUCLEOTIDE SEQUENCE [LARGE SCALE GENOMIC DNA]</scope>
    <source>
        <strain evidence="17">CCM 7480</strain>
    </source>
</reference>
<feature type="compositionally biased region" description="Polar residues" evidence="12">
    <location>
        <begin position="52"/>
        <end position="63"/>
    </location>
</feature>